<dbReference type="PROSITE" id="PS51257">
    <property type="entry name" value="PROKAR_LIPOPROTEIN"/>
    <property type="match status" value="1"/>
</dbReference>
<evidence type="ECO:0000259" key="3">
    <source>
        <dbReference type="Pfam" id="PF24092"/>
    </source>
</evidence>
<dbReference type="Proteomes" id="UP000267164">
    <property type="component" value="Chromosome"/>
</dbReference>
<organism evidence="4 5">
    <name type="scientific">Nocardia yunnanensis</name>
    <dbReference type="NCBI Taxonomy" id="2382165"/>
    <lineage>
        <taxon>Bacteria</taxon>
        <taxon>Bacillati</taxon>
        <taxon>Actinomycetota</taxon>
        <taxon>Actinomycetes</taxon>
        <taxon>Mycobacteriales</taxon>
        <taxon>Nocardiaceae</taxon>
        <taxon>Nocardia</taxon>
    </lineage>
</organism>
<reference evidence="4 5" key="1">
    <citation type="submission" date="2018-09" db="EMBL/GenBank/DDBJ databases">
        <title>Nocardia yunnanensis sp. nov., an actinomycete isolated from a soil sample.</title>
        <authorList>
            <person name="Zhang J."/>
        </authorList>
    </citation>
    <scope>NUCLEOTIDE SEQUENCE [LARGE SCALE GENOMIC DNA]</scope>
    <source>
        <strain evidence="4 5">CFHS0054</strain>
    </source>
</reference>
<dbReference type="EMBL" id="CP032568">
    <property type="protein sequence ID" value="AYF76636.1"/>
    <property type="molecule type" value="Genomic_DNA"/>
</dbReference>
<accession>A0A386ZGP1</accession>
<evidence type="ECO:0008006" key="6">
    <source>
        <dbReference type="Google" id="ProtNLM"/>
    </source>
</evidence>
<feature type="domain" description="DUF7373" evidence="2">
    <location>
        <begin position="68"/>
        <end position="278"/>
    </location>
</feature>
<keyword evidence="5" id="KW-1185">Reference proteome</keyword>
<evidence type="ECO:0000313" key="5">
    <source>
        <dbReference type="Proteomes" id="UP000267164"/>
    </source>
</evidence>
<proteinExistence type="predicted"/>
<dbReference type="Pfam" id="PF24092">
    <property type="entry name" value="DUF7373_C"/>
    <property type="match status" value="1"/>
</dbReference>
<dbReference type="Pfam" id="PF24088">
    <property type="entry name" value="DUF7373"/>
    <property type="match status" value="1"/>
</dbReference>
<keyword evidence="1" id="KW-0732">Signal</keyword>
<feature type="chain" id="PRO_5039563350" description="Lipoprotein" evidence="1">
    <location>
        <begin position="33"/>
        <end position="423"/>
    </location>
</feature>
<protein>
    <recommendedName>
        <fullName evidence="6">Lipoprotein</fullName>
    </recommendedName>
</protein>
<evidence type="ECO:0000313" key="4">
    <source>
        <dbReference type="EMBL" id="AYF76636.1"/>
    </source>
</evidence>
<dbReference type="InterPro" id="IPR056463">
    <property type="entry name" value="DUF7373_C"/>
</dbReference>
<dbReference type="OrthoDB" id="4398318at2"/>
<gene>
    <name evidence="4" type="ORF">D7D52_25630</name>
</gene>
<feature type="signal peptide" evidence="1">
    <location>
        <begin position="1"/>
        <end position="32"/>
    </location>
</feature>
<dbReference type="KEGG" id="nyu:D7D52_25630"/>
<evidence type="ECO:0000256" key="1">
    <source>
        <dbReference type="SAM" id="SignalP"/>
    </source>
</evidence>
<sequence length="423" mass="45458">MRGTMHILGDSMRTLARAGVSALVAVALAATAGCGSDAGPAPAQPAEPAVDLAKLDTGNLPTQPKQYGKAVNLDQARLLEAERLADYLPLPAEIEPEVKYAANPWNSAVRPFIDFGSAAMKPRMSADAAAMNAAATGFVSGYLIAGMSDSEPNLAYELENVVLMFTDENAARAAAPALGQADLSAAPEHRRVTIDRYPDAFAYVTDDADHYSAGYLQSWYATGRYVVYTRVVDNVMDALQTRDLPKLVTHVQHSIEAIAPAVAKFPATPQDRLTDLPVDPDQMISRALPTIVDDPSEAGIPGAYDRHGGLQLVQGEDEVKLFEDAGVDRIAWKGDYLFRARDAAGAALIVANHSRLSRTYVPVESPTNLPNAVCRKYTGPRAGAIPYYCFVRHDRYAAEASASQLLDAQQRISAQYAILVNAR</sequence>
<evidence type="ECO:0000259" key="2">
    <source>
        <dbReference type="Pfam" id="PF24088"/>
    </source>
</evidence>
<dbReference type="InterPro" id="IPR055797">
    <property type="entry name" value="DUF7373"/>
</dbReference>
<feature type="domain" description="DUF7373" evidence="3">
    <location>
        <begin position="283"/>
        <end position="422"/>
    </location>
</feature>
<name>A0A386ZGP1_9NOCA</name>
<dbReference type="AlphaFoldDB" id="A0A386ZGP1"/>